<protein>
    <recommendedName>
        <fullName evidence="15">TonB-dependent receptor</fullName>
    </recommendedName>
</protein>
<keyword evidence="2 8" id="KW-0813">Transport</keyword>
<comment type="subcellular location">
    <subcellularLocation>
        <location evidence="1 8">Cell outer membrane</location>
        <topology evidence="1 8">Multi-pass membrane protein</topology>
    </subcellularLocation>
</comment>
<dbReference type="InterPro" id="IPR023997">
    <property type="entry name" value="TonB-dep_OMP_SusC/RagA_CS"/>
</dbReference>
<gene>
    <name evidence="13" type="ORF">EL17_06380</name>
</gene>
<sequence>MLSAFTMLLALSSTTLLAQRTVTGTVLDEYDIGLPGVTVQVKGTGTGTATDADGNFSITVPGNESTLVFSFIGYFPKEELVGNRTTVNLSLIPDVQTLTEMVVTGYAVQEKRDITGSVGTVNREELIAVPAATVENQLQGRLAGVNVTNSGQPGAAAQVRIRGFSSFSNNNPLYVVDGVQTLDITTLNPNDIETITVLKDAGAASIYGSRASNGVILITTRRGVKGGTKVTYNAYYGSQDPGRGFDNLLNTQEMADLQWLVYDNSVDGQGQPIQTASHPQYGSYQRGVNRPIIPDYIVPSGAMEGDPRVDPSLYALDLPGGNINQIVRANKQGTRWFDEVTRAAPIQNHDITLSGGGDNSRFMVSLNYFNQQGVILETFSKRYSIRGNSEFNIGDRVRIGENLQVVYRQNRGITNQDEGNAISFAYRNQPIVPVYDIMNNFAGTRAQGTGNAANPVANLVRSQHNDAFDVRILGNLYAEVDILENLTFRTSMGGSLQNGYNHNFTYQTYERAENINTSTFSEGAYYNADWTWTNTVTYRETFDKHAITAVGGYEAIQFGIGRNVSGTRGGYFSLNPDFWTLANGATILNATSEVITPTTGVSYFGRVDYGFDDKYLLSLTLRRDGSSRFRQQFGTFPSVTAAWRISSEEFMRGSQLISDLKLRAGYGQMGNQQALNPANQFFLFGGAPNTSFYDIGGTNTTSQQGFRPTRIGNPDARWETAENINVGIDLSLFEDKLQFMVDWYRKENRDLLFAPELPGTAGAASPPAVNLANMVNSGIDAQVIYRHNFNNDVRFESNLTFTSFRNEILNIAEGQNEFFSGGSRFGDVAINRVGHPLSSFFGYQVQGIFQSNEEVANAVPQDGAAPGRFRFQHFEGVDENGDPRIGPADRVILGSPIPDFTAGLNLSLAVKNWDFTAFLFASVGNDIYNYTKWWTDFVPSFVGGKSHDLLYNSWTPERPNATTPIAEGVSNFSTNTQSNSYYIEDGSFLRARNIQVGYTFPTRISSRLKMDRLRIYAQGVNLFTITGYSGLDPELQPQNVTSGEADRAMGIDYGNYPVVKQFIFGINVGF</sequence>
<comment type="similarity">
    <text evidence="8 9">Belongs to the TonB-dependent receptor family.</text>
</comment>
<reference evidence="13 14" key="1">
    <citation type="submission" date="2014-04" db="EMBL/GenBank/DDBJ databases">
        <title>Characterization and application of a salt tolerant electro-active bacterium.</title>
        <authorList>
            <person name="Yang L."/>
            <person name="Wei S."/>
            <person name="Tay Q.X.M."/>
        </authorList>
    </citation>
    <scope>NUCLEOTIDE SEQUENCE [LARGE SCALE GENOMIC DNA]</scope>
    <source>
        <strain evidence="13 14">LY1</strain>
    </source>
</reference>
<evidence type="ECO:0000256" key="4">
    <source>
        <dbReference type="ARBA" id="ARBA00022692"/>
    </source>
</evidence>
<evidence type="ECO:0000256" key="7">
    <source>
        <dbReference type="ARBA" id="ARBA00023237"/>
    </source>
</evidence>
<dbReference type="InterPro" id="IPR008969">
    <property type="entry name" value="CarboxyPept-like_regulatory"/>
</dbReference>
<dbReference type="InterPro" id="IPR012910">
    <property type="entry name" value="Plug_dom"/>
</dbReference>
<feature type="domain" description="TonB-dependent receptor-like beta-barrel" evidence="11">
    <location>
        <begin position="435"/>
        <end position="1021"/>
    </location>
</feature>
<keyword evidence="6 8" id="KW-0472">Membrane</keyword>
<dbReference type="Gene3D" id="2.60.40.1120">
    <property type="entry name" value="Carboxypeptidase-like, regulatory domain"/>
    <property type="match status" value="1"/>
</dbReference>
<dbReference type="eggNOG" id="COG4206">
    <property type="taxonomic scope" value="Bacteria"/>
</dbReference>
<dbReference type="GO" id="GO:0009279">
    <property type="term" value="C:cell outer membrane"/>
    <property type="evidence" value="ECO:0007669"/>
    <property type="project" value="UniProtKB-SubCell"/>
</dbReference>
<dbReference type="EMBL" id="JMIH01000015">
    <property type="protein sequence ID" value="KEO74359.1"/>
    <property type="molecule type" value="Genomic_DNA"/>
</dbReference>
<keyword evidence="4 8" id="KW-0812">Transmembrane</keyword>
<dbReference type="Pfam" id="PF00593">
    <property type="entry name" value="TonB_dep_Rec_b-barrel"/>
    <property type="match status" value="1"/>
</dbReference>
<dbReference type="AlphaFoldDB" id="A0A074KZK1"/>
<accession>A0A074KZK1</accession>
<feature type="chain" id="PRO_5001697183" description="TonB-dependent receptor" evidence="10">
    <location>
        <begin position="19"/>
        <end position="1070"/>
    </location>
</feature>
<evidence type="ECO:0000259" key="11">
    <source>
        <dbReference type="Pfam" id="PF00593"/>
    </source>
</evidence>
<keyword evidence="10" id="KW-0732">Signal</keyword>
<dbReference type="Gene3D" id="2.170.130.10">
    <property type="entry name" value="TonB-dependent receptor, plug domain"/>
    <property type="match status" value="1"/>
</dbReference>
<dbReference type="NCBIfam" id="TIGR04057">
    <property type="entry name" value="SusC_RagA_signa"/>
    <property type="match status" value="1"/>
</dbReference>
<dbReference type="Pfam" id="PF07715">
    <property type="entry name" value="Plug"/>
    <property type="match status" value="1"/>
</dbReference>
<keyword evidence="3 8" id="KW-1134">Transmembrane beta strand</keyword>
<dbReference type="PROSITE" id="PS52016">
    <property type="entry name" value="TONB_DEPENDENT_REC_3"/>
    <property type="match status" value="1"/>
</dbReference>
<name>A0A074KZK1_9BACT</name>
<dbReference type="STRING" id="1048983.EL17_06380"/>
<dbReference type="SUPFAM" id="SSF49464">
    <property type="entry name" value="Carboxypeptidase regulatory domain-like"/>
    <property type="match status" value="1"/>
</dbReference>
<dbReference type="Gene3D" id="2.40.170.20">
    <property type="entry name" value="TonB-dependent receptor, beta-barrel domain"/>
    <property type="match status" value="1"/>
</dbReference>
<evidence type="ECO:0000256" key="2">
    <source>
        <dbReference type="ARBA" id="ARBA00022448"/>
    </source>
</evidence>
<dbReference type="Proteomes" id="UP000027821">
    <property type="component" value="Unassembled WGS sequence"/>
</dbReference>
<dbReference type="InterPro" id="IPR036942">
    <property type="entry name" value="Beta-barrel_TonB_sf"/>
</dbReference>
<evidence type="ECO:0000256" key="3">
    <source>
        <dbReference type="ARBA" id="ARBA00022452"/>
    </source>
</evidence>
<evidence type="ECO:0000259" key="12">
    <source>
        <dbReference type="Pfam" id="PF07715"/>
    </source>
</evidence>
<evidence type="ECO:0000256" key="5">
    <source>
        <dbReference type="ARBA" id="ARBA00023077"/>
    </source>
</evidence>
<evidence type="ECO:0000313" key="14">
    <source>
        <dbReference type="Proteomes" id="UP000027821"/>
    </source>
</evidence>
<feature type="domain" description="TonB-dependent receptor plug" evidence="12">
    <location>
        <begin position="111"/>
        <end position="215"/>
    </location>
</feature>
<dbReference type="NCBIfam" id="TIGR04056">
    <property type="entry name" value="OMP_RagA_SusC"/>
    <property type="match status" value="1"/>
</dbReference>
<dbReference type="InterPro" id="IPR023996">
    <property type="entry name" value="TonB-dep_OMP_SusC/RagA"/>
</dbReference>
<evidence type="ECO:0000256" key="9">
    <source>
        <dbReference type="RuleBase" id="RU003357"/>
    </source>
</evidence>
<organism evidence="13 14">
    <name type="scientific">Anditalea andensis</name>
    <dbReference type="NCBI Taxonomy" id="1048983"/>
    <lineage>
        <taxon>Bacteria</taxon>
        <taxon>Pseudomonadati</taxon>
        <taxon>Bacteroidota</taxon>
        <taxon>Cytophagia</taxon>
        <taxon>Cytophagales</taxon>
        <taxon>Cytophagaceae</taxon>
        <taxon>Anditalea</taxon>
    </lineage>
</organism>
<evidence type="ECO:0000256" key="6">
    <source>
        <dbReference type="ARBA" id="ARBA00023136"/>
    </source>
</evidence>
<evidence type="ECO:0000313" key="13">
    <source>
        <dbReference type="EMBL" id="KEO74359.1"/>
    </source>
</evidence>
<evidence type="ECO:0000256" key="10">
    <source>
        <dbReference type="SAM" id="SignalP"/>
    </source>
</evidence>
<comment type="caution">
    <text evidence="13">The sequence shown here is derived from an EMBL/GenBank/DDBJ whole genome shotgun (WGS) entry which is preliminary data.</text>
</comment>
<evidence type="ECO:0000256" key="8">
    <source>
        <dbReference type="PROSITE-ProRule" id="PRU01360"/>
    </source>
</evidence>
<keyword evidence="5 9" id="KW-0798">TonB box</keyword>
<keyword evidence="14" id="KW-1185">Reference proteome</keyword>
<dbReference type="Pfam" id="PF13715">
    <property type="entry name" value="CarbopepD_reg_2"/>
    <property type="match status" value="1"/>
</dbReference>
<proteinExistence type="inferred from homology"/>
<evidence type="ECO:0000256" key="1">
    <source>
        <dbReference type="ARBA" id="ARBA00004571"/>
    </source>
</evidence>
<keyword evidence="7 8" id="KW-0998">Cell outer membrane</keyword>
<feature type="signal peptide" evidence="10">
    <location>
        <begin position="1"/>
        <end position="18"/>
    </location>
</feature>
<dbReference type="InterPro" id="IPR000531">
    <property type="entry name" value="Beta-barrel_TonB"/>
</dbReference>
<dbReference type="InterPro" id="IPR037066">
    <property type="entry name" value="Plug_dom_sf"/>
</dbReference>
<dbReference type="SUPFAM" id="SSF56935">
    <property type="entry name" value="Porins"/>
    <property type="match status" value="1"/>
</dbReference>
<dbReference type="InterPro" id="IPR039426">
    <property type="entry name" value="TonB-dep_rcpt-like"/>
</dbReference>
<evidence type="ECO:0008006" key="15">
    <source>
        <dbReference type="Google" id="ProtNLM"/>
    </source>
</evidence>